<proteinExistence type="predicted"/>
<dbReference type="Proteomes" id="UP000202922">
    <property type="component" value="Unassembled WGS sequence"/>
</dbReference>
<protein>
    <submittedName>
        <fullName evidence="1">Uncharacterized protein</fullName>
    </submittedName>
</protein>
<name>A0A238KL77_9RHOB</name>
<dbReference type="RefSeq" id="WP_093967454.1">
    <property type="nucleotide sequence ID" value="NZ_FXYE01000002.1"/>
</dbReference>
<organism evidence="1 2">
    <name type="scientific">Actibacterium lipolyticum</name>
    <dbReference type="NCBI Taxonomy" id="1524263"/>
    <lineage>
        <taxon>Bacteria</taxon>
        <taxon>Pseudomonadati</taxon>
        <taxon>Pseudomonadota</taxon>
        <taxon>Alphaproteobacteria</taxon>
        <taxon>Rhodobacterales</taxon>
        <taxon>Roseobacteraceae</taxon>
        <taxon>Actibacterium</taxon>
    </lineage>
</organism>
<accession>A0A238KL77</accession>
<keyword evidence="2" id="KW-1185">Reference proteome</keyword>
<dbReference type="AlphaFoldDB" id="A0A238KL77"/>
<sequence>MTKPSDRTANAKPRERLGTGAIAGATLVFCAPAAAAPVPFHKSWDEKADVAVIGSGLVSNPEKKGGAPQTHTKLCGLFLPRAGGFSMTASRVLHKFSEEL</sequence>
<reference evidence="2" key="1">
    <citation type="submission" date="2017-05" db="EMBL/GenBank/DDBJ databases">
        <authorList>
            <person name="Rodrigo-Torres L."/>
            <person name="Arahal R. D."/>
            <person name="Lucena T."/>
        </authorList>
    </citation>
    <scope>NUCLEOTIDE SEQUENCE [LARGE SCALE GENOMIC DNA]</scope>
    <source>
        <strain evidence="2">CECT 8621</strain>
    </source>
</reference>
<evidence type="ECO:0000313" key="2">
    <source>
        <dbReference type="Proteomes" id="UP000202922"/>
    </source>
</evidence>
<evidence type="ECO:0000313" key="1">
    <source>
        <dbReference type="EMBL" id="SMX43377.1"/>
    </source>
</evidence>
<gene>
    <name evidence="1" type="ORF">COL8621_02286</name>
</gene>
<dbReference type="EMBL" id="FXYE01000002">
    <property type="protein sequence ID" value="SMX43377.1"/>
    <property type="molecule type" value="Genomic_DNA"/>
</dbReference>